<dbReference type="Proteomes" id="UP000256541">
    <property type="component" value="Unassembled WGS sequence"/>
</dbReference>
<dbReference type="Pfam" id="PF13530">
    <property type="entry name" value="SCP2_2"/>
    <property type="match status" value="1"/>
</dbReference>
<dbReference type="OrthoDB" id="8399956at2"/>
<keyword evidence="3 4" id="KW-0012">Acyltransferase</keyword>
<dbReference type="HAMAP" id="MF_01812">
    <property type="entry name" value="Eis"/>
    <property type="match status" value="1"/>
</dbReference>
<feature type="domain" description="N-acetyltransferase" evidence="5">
    <location>
        <begin position="45"/>
        <end position="179"/>
    </location>
</feature>
<protein>
    <recommendedName>
        <fullName evidence="5">N-acetyltransferase domain-containing protein</fullName>
    </recommendedName>
</protein>
<evidence type="ECO:0000256" key="3">
    <source>
        <dbReference type="ARBA" id="ARBA00023315"/>
    </source>
</evidence>
<feature type="binding site" evidence="4">
    <location>
        <begin position="145"/>
        <end position="146"/>
    </location>
    <ligand>
        <name>acetyl-CoA</name>
        <dbReference type="ChEBI" id="CHEBI:57288"/>
    </ligand>
</feature>
<gene>
    <name evidence="6" type="ORF">B7R22_03880</name>
</gene>
<dbReference type="PROSITE" id="PS51186">
    <property type="entry name" value="GNAT"/>
    <property type="match status" value="1"/>
</dbReference>
<evidence type="ECO:0000256" key="4">
    <source>
        <dbReference type="HAMAP-Rule" id="MF_01812"/>
    </source>
</evidence>
<evidence type="ECO:0000256" key="2">
    <source>
        <dbReference type="ARBA" id="ARBA00022679"/>
    </source>
</evidence>
<dbReference type="GO" id="GO:0034069">
    <property type="term" value="F:aminoglycoside N-acetyltransferase activity"/>
    <property type="evidence" value="ECO:0007669"/>
    <property type="project" value="TreeGrafter"/>
</dbReference>
<organism evidence="6 7">
    <name type="scientific">Subtercola boreus</name>
    <dbReference type="NCBI Taxonomy" id="120213"/>
    <lineage>
        <taxon>Bacteria</taxon>
        <taxon>Bacillati</taxon>
        <taxon>Actinomycetota</taxon>
        <taxon>Actinomycetes</taxon>
        <taxon>Micrococcales</taxon>
        <taxon>Microbacteriaceae</taxon>
        <taxon>Subtercola</taxon>
    </lineage>
</organism>
<dbReference type="InterPro" id="IPR016181">
    <property type="entry name" value="Acyl_CoA_acyltransferase"/>
</dbReference>
<feature type="binding site" evidence="4">
    <location>
        <begin position="109"/>
        <end position="111"/>
    </location>
    <ligand>
        <name>acetyl-CoA</name>
        <dbReference type="ChEBI" id="CHEBI:57288"/>
    </ligand>
</feature>
<proteinExistence type="inferred from homology"/>
<dbReference type="InterPro" id="IPR022902">
    <property type="entry name" value="NAcTrfase_Eis"/>
</dbReference>
<feature type="active site" description="Proton donor" evidence="4">
    <location>
        <position position="150"/>
    </location>
</feature>
<feature type="binding site" evidence="4">
    <location>
        <begin position="117"/>
        <end position="122"/>
    </location>
    <ligand>
        <name>acetyl-CoA</name>
        <dbReference type="ChEBI" id="CHEBI:57288"/>
    </ligand>
</feature>
<evidence type="ECO:0000259" key="5">
    <source>
        <dbReference type="PROSITE" id="PS51186"/>
    </source>
</evidence>
<accession>A0A3E0W638</accession>
<name>A0A3E0W638_9MICO</name>
<dbReference type="PANTHER" id="PTHR37817:SF1">
    <property type="entry name" value="N-ACETYLTRANSFERASE EIS"/>
    <property type="match status" value="1"/>
</dbReference>
<dbReference type="RefSeq" id="WP_116410480.1">
    <property type="nucleotide sequence ID" value="NZ_NBXB01000011.1"/>
</dbReference>
<keyword evidence="2 4" id="KW-0808">Transferase</keyword>
<dbReference type="Pfam" id="PF13527">
    <property type="entry name" value="Acetyltransf_9"/>
    <property type="match status" value="1"/>
</dbReference>
<comment type="caution">
    <text evidence="6">The sequence shown here is derived from an EMBL/GenBank/DDBJ whole genome shotgun (WGS) entry which is preliminary data.</text>
</comment>
<feature type="active site" description="Proton acceptor; via carboxylate" evidence="4">
    <location>
        <position position="436"/>
    </location>
</feature>
<dbReference type="InterPro" id="IPR036527">
    <property type="entry name" value="SCP2_sterol-bd_dom_sf"/>
</dbReference>
<reference evidence="6 7" key="1">
    <citation type="submission" date="2017-04" db="EMBL/GenBank/DDBJ databases">
        <title>Comparative genome analysis of Subtercola boreus.</title>
        <authorList>
            <person name="Cho Y.-J."/>
            <person name="Cho A."/>
            <person name="Kim O.-S."/>
            <person name="Lee J.-I."/>
        </authorList>
    </citation>
    <scope>NUCLEOTIDE SEQUENCE [LARGE SCALE GENOMIC DNA]</scope>
    <source>
        <strain evidence="6 7">P27479</strain>
    </source>
</reference>
<evidence type="ECO:0000256" key="1">
    <source>
        <dbReference type="ARBA" id="ARBA00009213"/>
    </source>
</evidence>
<dbReference type="PANTHER" id="PTHR37817">
    <property type="entry name" value="N-ACETYLTRANSFERASE EIS"/>
    <property type="match status" value="1"/>
</dbReference>
<comment type="similarity">
    <text evidence="1 4">Belongs to the acetyltransferase Eis family.</text>
</comment>
<dbReference type="InterPro" id="IPR000182">
    <property type="entry name" value="GNAT_dom"/>
</dbReference>
<dbReference type="Gene3D" id="3.40.630.30">
    <property type="match status" value="2"/>
</dbReference>
<dbReference type="GO" id="GO:0030649">
    <property type="term" value="P:aminoglycoside antibiotic catabolic process"/>
    <property type="evidence" value="ECO:0007669"/>
    <property type="project" value="TreeGrafter"/>
</dbReference>
<dbReference type="SUPFAM" id="SSF55718">
    <property type="entry name" value="SCP-like"/>
    <property type="match status" value="1"/>
</dbReference>
<dbReference type="InterPro" id="IPR025559">
    <property type="entry name" value="Eis_dom"/>
</dbReference>
<dbReference type="Pfam" id="PF17668">
    <property type="entry name" value="Acetyltransf_17"/>
    <property type="match status" value="1"/>
</dbReference>
<sequence>MGTTDEYTFRTFPAAVAADGSAEPDTAVWLDAERRGFHDNRLDSAGTSAAAARLVADGRQLTGAYLAGHPADLTEAAATPSPVATFASYTATLNVGAADLLPTHLISNVTVRPTHRRRGLLRAMMTENLRRASDAGFPLAALTVSEATIYRRFGFGVASTVSHVTVSTDERFRMLVPPAGRSEYIDLPELARLAPAVFARFHAANPGSVDRHAATWPRNSGELTDSGQPDLSVYAAAHYDDSGNPDGYVSYRSRENGSPRTLEVLDLVATTDSAYLGLWDFLASIDLSGRVDWETAPANDPLRWALADWRSVTQTFVEDWLWLRVLDVPAAFEARGYLPSASGEVVLRVTDALGYAAGTFRLRVADARAEVTRVAGPDPDPDLTLDAPELGSLYLGGVDPLTLLAAGRLTEHTPGAARRLGTLLAPVAPVYGITHF</sequence>
<evidence type="ECO:0000313" key="6">
    <source>
        <dbReference type="EMBL" id="RFA16617.1"/>
    </source>
</evidence>
<evidence type="ECO:0000313" key="7">
    <source>
        <dbReference type="Proteomes" id="UP000256541"/>
    </source>
</evidence>
<dbReference type="InterPro" id="IPR041380">
    <property type="entry name" value="Acetyltransf_17"/>
</dbReference>
<dbReference type="AlphaFoldDB" id="A0A3E0W638"/>
<dbReference type="EMBL" id="NBXB01000011">
    <property type="protein sequence ID" value="RFA16617.1"/>
    <property type="molecule type" value="Genomic_DNA"/>
</dbReference>
<dbReference type="Gene3D" id="3.30.1050.10">
    <property type="entry name" value="SCP2 sterol-binding domain"/>
    <property type="match status" value="1"/>
</dbReference>
<comment type="subunit">
    <text evidence="4">Homohexamer; trimer of dimers.</text>
</comment>
<dbReference type="InterPro" id="IPR051554">
    <property type="entry name" value="Acetyltransferase_Eis"/>
</dbReference>
<dbReference type="SUPFAM" id="SSF55729">
    <property type="entry name" value="Acyl-CoA N-acyltransferases (Nat)"/>
    <property type="match status" value="1"/>
</dbReference>